<evidence type="ECO:0000259" key="2">
    <source>
        <dbReference type="Pfam" id="PF13592"/>
    </source>
</evidence>
<dbReference type="Pfam" id="PF13592">
    <property type="entry name" value="HTH_33"/>
    <property type="match status" value="1"/>
</dbReference>
<evidence type="ECO:0000313" key="4">
    <source>
        <dbReference type="Proteomes" id="UP000198852"/>
    </source>
</evidence>
<dbReference type="Gene3D" id="1.10.10.10">
    <property type="entry name" value="Winged helix-like DNA-binding domain superfamily/Winged helix DNA-binding domain"/>
    <property type="match status" value="1"/>
</dbReference>
<dbReference type="InterPro" id="IPR036388">
    <property type="entry name" value="WH-like_DNA-bd_sf"/>
</dbReference>
<feature type="domain" description="Insertion element IS150 protein InsJ-like helix-turn-helix" evidence="1">
    <location>
        <begin position="18"/>
        <end position="68"/>
    </location>
</feature>
<sequence>MNVRDVRKISAPALEDLRRRVVAAVDSGASQVEAARVFGVSRPTVNRWVRAYQANGEASFRPRKRGRRTGMHRVLTDEDQDRVLAALTGTHPDDAGLDAALWTRHTVAELIDRTLGVRLTPNTVSSYLRRWGLIRQEVLPRAAARNPRAITRWRRHQYPLLARMAHLQDAAVFWMTCTEHHDLRSLSAVSTRRSVLFSVHTGPVTADSVIAFLERLEQHAGRPIVVVVDLFPIERPRALRAWLADNRTRINAIFPLARHTDAPPG</sequence>
<dbReference type="InterPro" id="IPR025959">
    <property type="entry name" value="Winged_HTH_dom"/>
</dbReference>
<dbReference type="Proteomes" id="UP000198852">
    <property type="component" value="Unassembled WGS sequence"/>
</dbReference>
<dbReference type="Pfam" id="PF13518">
    <property type="entry name" value="HTH_28"/>
    <property type="match status" value="1"/>
</dbReference>
<dbReference type="EMBL" id="FOZX01000005">
    <property type="protein sequence ID" value="SFS79642.1"/>
    <property type="molecule type" value="Genomic_DNA"/>
</dbReference>
<gene>
    <name evidence="3" type="ORF">SAMN05660874_03354</name>
</gene>
<dbReference type="RefSeq" id="WP_093418730.1">
    <property type="nucleotide sequence ID" value="NZ_FOZX01000005.1"/>
</dbReference>
<dbReference type="InterPro" id="IPR009057">
    <property type="entry name" value="Homeodomain-like_sf"/>
</dbReference>
<protein>
    <submittedName>
        <fullName evidence="3">Transposase</fullName>
    </submittedName>
</protein>
<reference evidence="4" key="1">
    <citation type="submission" date="2016-10" db="EMBL/GenBank/DDBJ databases">
        <authorList>
            <person name="Varghese N."/>
            <person name="Submissions S."/>
        </authorList>
    </citation>
    <scope>NUCLEOTIDE SEQUENCE [LARGE SCALE GENOMIC DNA]</scope>
    <source>
        <strain evidence="4">DSM 44771</strain>
    </source>
</reference>
<dbReference type="InterPro" id="IPR055247">
    <property type="entry name" value="InsJ-like_HTH"/>
</dbReference>
<evidence type="ECO:0000259" key="1">
    <source>
        <dbReference type="Pfam" id="PF13518"/>
    </source>
</evidence>
<proteinExistence type="predicted"/>
<dbReference type="SUPFAM" id="SSF46689">
    <property type="entry name" value="Homeodomain-like"/>
    <property type="match status" value="1"/>
</dbReference>
<accession>A0A1I6SRQ6</accession>
<evidence type="ECO:0000313" key="3">
    <source>
        <dbReference type="EMBL" id="SFS79642.1"/>
    </source>
</evidence>
<keyword evidence="4" id="KW-1185">Reference proteome</keyword>
<dbReference type="OrthoDB" id="341531at2"/>
<dbReference type="AlphaFoldDB" id="A0A1I6SRQ6"/>
<organism evidence="3 4">
    <name type="scientific">Saccharopolyspora flava</name>
    <dbReference type="NCBI Taxonomy" id="95161"/>
    <lineage>
        <taxon>Bacteria</taxon>
        <taxon>Bacillati</taxon>
        <taxon>Actinomycetota</taxon>
        <taxon>Actinomycetes</taxon>
        <taxon>Pseudonocardiales</taxon>
        <taxon>Pseudonocardiaceae</taxon>
        <taxon>Saccharopolyspora</taxon>
    </lineage>
</organism>
<name>A0A1I6SRQ6_9PSEU</name>
<dbReference type="STRING" id="95161.SAMN05660874_03354"/>
<feature type="domain" description="Winged helix-turn helix" evidence="2">
    <location>
        <begin position="99"/>
        <end position="156"/>
    </location>
</feature>